<dbReference type="EMBL" id="JACJQU010000006">
    <property type="protein sequence ID" value="MBD2294497.1"/>
    <property type="molecule type" value="Genomic_DNA"/>
</dbReference>
<evidence type="ECO:0000313" key="2">
    <source>
        <dbReference type="EMBL" id="MBD2294497.1"/>
    </source>
</evidence>
<protein>
    <submittedName>
        <fullName evidence="2">Helix-turn-helix transcriptional regulator</fullName>
    </submittedName>
</protein>
<feature type="domain" description="Transcription regulator PadR N-terminal" evidence="1">
    <location>
        <begin position="24"/>
        <end position="101"/>
    </location>
</feature>
<evidence type="ECO:0000259" key="1">
    <source>
        <dbReference type="Pfam" id="PF03551"/>
    </source>
</evidence>
<gene>
    <name evidence="2" type="ORF">H6G06_13675</name>
</gene>
<reference evidence="3" key="1">
    <citation type="journal article" date="2020" name="ISME J.">
        <title>Comparative genomics reveals insights into cyanobacterial evolution and habitat adaptation.</title>
        <authorList>
            <person name="Chen M.Y."/>
            <person name="Teng W.K."/>
            <person name="Zhao L."/>
            <person name="Hu C.X."/>
            <person name="Zhou Y.K."/>
            <person name="Han B.P."/>
            <person name="Song L.R."/>
            <person name="Shu W.S."/>
        </authorList>
    </citation>
    <scope>NUCLEOTIDE SEQUENCE [LARGE SCALE GENOMIC DNA]</scope>
    <source>
        <strain evidence="3">FACHB-251</strain>
    </source>
</reference>
<dbReference type="Pfam" id="PF03551">
    <property type="entry name" value="PadR"/>
    <property type="match status" value="1"/>
</dbReference>
<evidence type="ECO:0000313" key="3">
    <source>
        <dbReference type="Proteomes" id="UP000662185"/>
    </source>
</evidence>
<dbReference type="Proteomes" id="UP000662185">
    <property type="component" value="Unassembled WGS sequence"/>
</dbReference>
<proteinExistence type="predicted"/>
<dbReference type="PANTHER" id="PTHR33169:SF14">
    <property type="entry name" value="TRANSCRIPTIONAL REGULATOR RV3488"/>
    <property type="match status" value="1"/>
</dbReference>
<dbReference type="AlphaFoldDB" id="A0A926WI15"/>
<name>A0A926WI15_9NOST</name>
<organism evidence="2 3">
    <name type="scientific">Anabaena sphaerica FACHB-251</name>
    <dbReference type="NCBI Taxonomy" id="2692883"/>
    <lineage>
        <taxon>Bacteria</taxon>
        <taxon>Bacillati</taxon>
        <taxon>Cyanobacteriota</taxon>
        <taxon>Cyanophyceae</taxon>
        <taxon>Nostocales</taxon>
        <taxon>Nostocaceae</taxon>
        <taxon>Anabaena</taxon>
    </lineage>
</organism>
<dbReference type="PANTHER" id="PTHR33169">
    <property type="entry name" value="PADR-FAMILY TRANSCRIPTIONAL REGULATOR"/>
    <property type="match status" value="1"/>
</dbReference>
<dbReference type="InterPro" id="IPR036390">
    <property type="entry name" value="WH_DNA-bd_sf"/>
</dbReference>
<sequence>MKNTQQIHNKGSTNVEISPREELVLLALYNKELYGLQIPQAMEEASGGQRQMGIGTLYPVLHSLEKKGLVESRWGDEGREERGGARRRYYKLTGSGVTTLQAVQSFRANLLTWQPS</sequence>
<keyword evidence="3" id="KW-1185">Reference proteome</keyword>
<dbReference type="Gene3D" id="1.10.10.10">
    <property type="entry name" value="Winged helix-like DNA-binding domain superfamily/Winged helix DNA-binding domain"/>
    <property type="match status" value="1"/>
</dbReference>
<dbReference type="InterPro" id="IPR005149">
    <property type="entry name" value="Tscrpt_reg_PadR_N"/>
</dbReference>
<comment type="caution">
    <text evidence="2">The sequence shown here is derived from an EMBL/GenBank/DDBJ whole genome shotgun (WGS) entry which is preliminary data.</text>
</comment>
<accession>A0A926WI15</accession>
<dbReference type="InterPro" id="IPR052509">
    <property type="entry name" value="Metal_resp_DNA-bind_regulator"/>
</dbReference>
<dbReference type="InterPro" id="IPR036388">
    <property type="entry name" value="WH-like_DNA-bd_sf"/>
</dbReference>
<dbReference type="SUPFAM" id="SSF46785">
    <property type="entry name" value="Winged helix' DNA-binding domain"/>
    <property type="match status" value="1"/>
</dbReference>